<dbReference type="EMBL" id="POQS01000007">
    <property type="protein sequence ID" value="PND31132.1"/>
    <property type="molecule type" value="Genomic_DNA"/>
</dbReference>
<dbReference type="AlphaFoldDB" id="A0A2N8KCI5"/>
<accession>A0A2N8KCI5</accession>
<sequence>MLRYASTDIERVEIELDHQNPRNISVRARFCEEVLRIFKESKRKFDFLISHSNELVSHEAVGKIKKLRPDLPWVAYFGDLFVRNPYIRHMPGYPLVAEDSAIERETLRDADLIILNNEYQRDLMFTGNLATFKHKAVIIPHCYDPAMYPADVVPKNDKFVFSHLGTLYYVKRTAEPVLRAVDRLLEIYPEYRGKFELRFYGASPCDSDRACHEAMRNPSHVRFLGPVSYSESLRLMAESDALLLIDGLFSEADDGLDCNPFFPGKLTDYMGARRPIASITMAKGPTADIMTESGNLIADSRLDRVAYVLKRYIDRKIQPKYDVYDNYSVGKVAGLMEDAIKSILKV</sequence>
<name>A0A2N8KCI5_9BURK</name>
<dbReference type="Gene3D" id="3.40.50.2000">
    <property type="entry name" value="Glycogen Phosphorylase B"/>
    <property type="match status" value="1"/>
</dbReference>
<comment type="caution">
    <text evidence="1">The sequence shown here is derived from an EMBL/GenBank/DDBJ whole genome shotgun (WGS) entry which is preliminary data.</text>
</comment>
<keyword evidence="2" id="KW-1185">Reference proteome</keyword>
<evidence type="ECO:0008006" key="3">
    <source>
        <dbReference type="Google" id="ProtNLM"/>
    </source>
</evidence>
<dbReference type="Proteomes" id="UP000235994">
    <property type="component" value="Unassembled WGS sequence"/>
</dbReference>
<evidence type="ECO:0000313" key="1">
    <source>
        <dbReference type="EMBL" id="PND31132.1"/>
    </source>
</evidence>
<reference evidence="1 2" key="1">
    <citation type="submission" date="2018-01" db="EMBL/GenBank/DDBJ databases">
        <title>The draft genome of an aniline degradation strain ANB-1.</title>
        <authorList>
            <person name="Zhang L."/>
            <person name="Jiang J."/>
        </authorList>
    </citation>
    <scope>NUCLEOTIDE SEQUENCE [LARGE SCALE GENOMIC DNA]</scope>
    <source>
        <strain evidence="1 2">ANB-1</strain>
    </source>
</reference>
<proteinExistence type="predicted"/>
<evidence type="ECO:0000313" key="2">
    <source>
        <dbReference type="Proteomes" id="UP000235994"/>
    </source>
</evidence>
<organism evidence="1 2">
    <name type="scientific">Achromobacter pulmonis</name>
    <dbReference type="NCBI Taxonomy" id="1389932"/>
    <lineage>
        <taxon>Bacteria</taxon>
        <taxon>Pseudomonadati</taxon>
        <taxon>Pseudomonadota</taxon>
        <taxon>Betaproteobacteria</taxon>
        <taxon>Burkholderiales</taxon>
        <taxon>Alcaligenaceae</taxon>
        <taxon>Achromobacter</taxon>
    </lineage>
</organism>
<gene>
    <name evidence="1" type="ORF">C1I89_25105</name>
</gene>
<dbReference type="SUPFAM" id="SSF53756">
    <property type="entry name" value="UDP-Glycosyltransferase/glycogen phosphorylase"/>
    <property type="match status" value="1"/>
</dbReference>
<protein>
    <recommendedName>
        <fullName evidence="3">Glycosyltransferase</fullName>
    </recommendedName>
</protein>